<evidence type="ECO:0000313" key="2">
    <source>
        <dbReference type="Proteomes" id="UP000594638"/>
    </source>
</evidence>
<name>A0A8S0TQF0_OLEEU</name>
<evidence type="ECO:0000313" key="1">
    <source>
        <dbReference type="EMBL" id="CAA3007537.1"/>
    </source>
</evidence>
<reference evidence="1 2" key="1">
    <citation type="submission" date="2019-12" db="EMBL/GenBank/DDBJ databases">
        <authorList>
            <person name="Alioto T."/>
            <person name="Alioto T."/>
            <person name="Gomez Garrido J."/>
        </authorList>
    </citation>
    <scope>NUCLEOTIDE SEQUENCE [LARGE SCALE GENOMIC DNA]</scope>
</reference>
<dbReference type="AlphaFoldDB" id="A0A8S0TQF0"/>
<sequence length="145" mass="15931">MVGTSEDRSEIAFFDVKMAVSIGSGQGFAILKFGAILVCPRKLVELQRFSILVRLVDLSHISTLFSWTSLIQSTMFFMVKCVVGLEVVAMMWMVKGVASEGYGFRRVLIFTIGGWHRHWVGEVEAFSGGSFTWVVVAAGGGGWVD</sequence>
<dbReference type="OrthoDB" id="2018529at2759"/>
<dbReference type="EMBL" id="CACTIH010007277">
    <property type="protein sequence ID" value="CAA3007537.1"/>
    <property type="molecule type" value="Genomic_DNA"/>
</dbReference>
<gene>
    <name evidence="1" type="ORF">OLEA9_A051212</name>
</gene>
<comment type="caution">
    <text evidence="1">The sequence shown here is derived from an EMBL/GenBank/DDBJ whole genome shotgun (WGS) entry which is preliminary data.</text>
</comment>
<keyword evidence="2" id="KW-1185">Reference proteome</keyword>
<proteinExistence type="predicted"/>
<dbReference type="Proteomes" id="UP000594638">
    <property type="component" value="Unassembled WGS sequence"/>
</dbReference>
<organism evidence="1 2">
    <name type="scientific">Olea europaea subsp. europaea</name>
    <dbReference type="NCBI Taxonomy" id="158383"/>
    <lineage>
        <taxon>Eukaryota</taxon>
        <taxon>Viridiplantae</taxon>
        <taxon>Streptophyta</taxon>
        <taxon>Embryophyta</taxon>
        <taxon>Tracheophyta</taxon>
        <taxon>Spermatophyta</taxon>
        <taxon>Magnoliopsida</taxon>
        <taxon>eudicotyledons</taxon>
        <taxon>Gunneridae</taxon>
        <taxon>Pentapetalae</taxon>
        <taxon>asterids</taxon>
        <taxon>lamiids</taxon>
        <taxon>Lamiales</taxon>
        <taxon>Oleaceae</taxon>
        <taxon>Oleeae</taxon>
        <taxon>Olea</taxon>
    </lineage>
</organism>
<accession>A0A8S0TQF0</accession>
<dbReference type="Gramene" id="OE9A051212T1">
    <property type="protein sequence ID" value="OE9A051212C1"/>
    <property type="gene ID" value="OE9A051212"/>
</dbReference>
<protein>
    <submittedName>
        <fullName evidence="1">NEN1-like</fullName>
    </submittedName>
</protein>